<sequence length="216" mass="25634">MAQKALSLYEILELILIYTDRRTLLLSQRVCRKWNAHTNSSHNLQEALFFKPVRYELPYGSKKCVRNPSIDEHVWSWLVRKQIEAEAKKEEENHHNWYYYDSESELDTVSDPTSDPTSDSDNGDDDDPFARPEASWKRMRFQQPPTSHVGFIYYEFCWHEPSLYRRMRSLKPDYDPLRLKDIAPALEDGSMVADEGSCILRSKPHYSFDMIRNFTW</sequence>
<feature type="compositionally biased region" description="Low complexity" evidence="1">
    <location>
        <begin position="109"/>
        <end position="120"/>
    </location>
</feature>
<dbReference type="GeneID" id="66984142"/>
<name>A0A7R7VTE9_ASPCH</name>
<protein>
    <recommendedName>
        <fullName evidence="4">F-box domain-containing protein</fullName>
    </recommendedName>
</protein>
<evidence type="ECO:0008006" key="4">
    <source>
        <dbReference type="Google" id="ProtNLM"/>
    </source>
</evidence>
<evidence type="ECO:0000313" key="2">
    <source>
        <dbReference type="EMBL" id="BCR89784.1"/>
    </source>
</evidence>
<gene>
    <name evidence="2" type="ORF">ACHE_50982A</name>
</gene>
<evidence type="ECO:0000256" key="1">
    <source>
        <dbReference type="SAM" id="MobiDB-lite"/>
    </source>
</evidence>
<dbReference type="AlphaFoldDB" id="A0A7R7VTE9"/>
<dbReference type="EMBL" id="AP024420">
    <property type="protein sequence ID" value="BCR89784.1"/>
    <property type="molecule type" value="Genomic_DNA"/>
</dbReference>
<proteinExistence type="predicted"/>
<reference evidence="2" key="1">
    <citation type="submission" date="2021-01" db="EMBL/GenBank/DDBJ databases">
        <authorList>
            <consortium name="Aspergillus chevalieri M1 genome sequencing consortium"/>
            <person name="Kazuki M."/>
            <person name="Futagami T."/>
        </authorList>
    </citation>
    <scope>NUCLEOTIDE SEQUENCE</scope>
    <source>
        <strain evidence="2">M1</strain>
    </source>
</reference>
<dbReference type="RefSeq" id="XP_043138306.1">
    <property type="nucleotide sequence ID" value="XM_043280759.1"/>
</dbReference>
<reference evidence="2" key="2">
    <citation type="submission" date="2021-02" db="EMBL/GenBank/DDBJ databases">
        <title>Aspergillus chevalieri M1 genome sequence.</title>
        <authorList>
            <person name="Kadooka C."/>
            <person name="Mori K."/>
            <person name="Futagami T."/>
        </authorList>
    </citation>
    <scope>NUCLEOTIDE SEQUENCE</scope>
    <source>
        <strain evidence="2">M1</strain>
    </source>
</reference>
<evidence type="ECO:0000313" key="3">
    <source>
        <dbReference type="Proteomes" id="UP000637239"/>
    </source>
</evidence>
<dbReference type="CDD" id="cd09917">
    <property type="entry name" value="F-box_SF"/>
    <property type="match status" value="1"/>
</dbReference>
<dbReference type="SUPFAM" id="SSF81383">
    <property type="entry name" value="F-box domain"/>
    <property type="match status" value="1"/>
</dbReference>
<organism evidence="2 3">
    <name type="scientific">Aspergillus chevalieri</name>
    <name type="common">Eurotium chevalieri</name>
    <dbReference type="NCBI Taxonomy" id="182096"/>
    <lineage>
        <taxon>Eukaryota</taxon>
        <taxon>Fungi</taxon>
        <taxon>Dikarya</taxon>
        <taxon>Ascomycota</taxon>
        <taxon>Pezizomycotina</taxon>
        <taxon>Eurotiomycetes</taxon>
        <taxon>Eurotiomycetidae</taxon>
        <taxon>Eurotiales</taxon>
        <taxon>Aspergillaceae</taxon>
        <taxon>Aspergillus</taxon>
        <taxon>Aspergillus subgen. Aspergillus</taxon>
    </lineage>
</organism>
<accession>A0A7R7VTE9</accession>
<feature type="region of interest" description="Disordered" evidence="1">
    <location>
        <begin position="106"/>
        <end position="136"/>
    </location>
</feature>
<dbReference type="InterPro" id="IPR036047">
    <property type="entry name" value="F-box-like_dom_sf"/>
</dbReference>
<keyword evidence="3" id="KW-1185">Reference proteome</keyword>
<dbReference type="KEGG" id="ache:ACHE_50982A"/>
<dbReference type="Proteomes" id="UP000637239">
    <property type="component" value="Chromosome 5"/>
</dbReference>